<evidence type="ECO:0000256" key="3">
    <source>
        <dbReference type="ARBA" id="ARBA00023125"/>
    </source>
</evidence>
<organism evidence="8 9">
    <name type="scientific">Turnera subulata</name>
    <dbReference type="NCBI Taxonomy" id="218843"/>
    <lineage>
        <taxon>Eukaryota</taxon>
        <taxon>Viridiplantae</taxon>
        <taxon>Streptophyta</taxon>
        <taxon>Embryophyta</taxon>
        <taxon>Tracheophyta</taxon>
        <taxon>Spermatophyta</taxon>
        <taxon>Magnoliopsida</taxon>
        <taxon>eudicotyledons</taxon>
        <taxon>Gunneridae</taxon>
        <taxon>Pentapetalae</taxon>
        <taxon>rosids</taxon>
        <taxon>fabids</taxon>
        <taxon>Malpighiales</taxon>
        <taxon>Passifloraceae</taxon>
        <taxon>Turnera</taxon>
    </lineage>
</organism>
<proteinExistence type="predicted"/>
<feature type="domain" description="TF-B3" evidence="7">
    <location>
        <begin position="23"/>
        <end position="115"/>
    </location>
</feature>
<dbReference type="Proteomes" id="UP001141552">
    <property type="component" value="Unassembled WGS sequence"/>
</dbReference>
<dbReference type="InterPro" id="IPR050655">
    <property type="entry name" value="Plant_B3_domain"/>
</dbReference>
<keyword evidence="3" id="KW-0238">DNA-binding</keyword>
<dbReference type="SUPFAM" id="SSF101936">
    <property type="entry name" value="DNA-binding pseudobarrel domain"/>
    <property type="match status" value="2"/>
</dbReference>
<evidence type="ECO:0000313" key="8">
    <source>
        <dbReference type="EMBL" id="KAJ4827437.1"/>
    </source>
</evidence>
<evidence type="ECO:0000256" key="2">
    <source>
        <dbReference type="ARBA" id="ARBA00023015"/>
    </source>
</evidence>
<dbReference type="Gene3D" id="2.40.330.10">
    <property type="entry name" value="DNA-binding pseudobarrel domain"/>
    <property type="match status" value="2"/>
</dbReference>
<dbReference type="AlphaFoldDB" id="A0A9Q0FBP8"/>
<dbReference type="PANTHER" id="PTHR31920">
    <property type="entry name" value="B3 DOMAIN-CONTAINING"/>
    <property type="match status" value="1"/>
</dbReference>
<dbReference type="SMART" id="SM01019">
    <property type="entry name" value="B3"/>
    <property type="match status" value="2"/>
</dbReference>
<protein>
    <recommendedName>
        <fullName evidence="7">TF-B3 domain-containing protein</fullName>
    </recommendedName>
</protein>
<feature type="region of interest" description="Disordered" evidence="6">
    <location>
        <begin position="363"/>
        <end position="419"/>
    </location>
</feature>
<dbReference type="GO" id="GO:0003677">
    <property type="term" value="F:DNA binding"/>
    <property type="evidence" value="ECO:0007669"/>
    <property type="project" value="UniProtKB-KW"/>
</dbReference>
<evidence type="ECO:0000256" key="5">
    <source>
        <dbReference type="ARBA" id="ARBA00023242"/>
    </source>
</evidence>
<dbReference type="PROSITE" id="PS50863">
    <property type="entry name" value="B3"/>
    <property type="match status" value="2"/>
</dbReference>
<dbReference type="PANTHER" id="PTHR31920:SF147">
    <property type="entry name" value="TF-B3 DOMAIN-CONTAINING PROTEIN"/>
    <property type="match status" value="1"/>
</dbReference>
<keyword evidence="2" id="KW-0805">Transcription regulation</keyword>
<dbReference type="CDD" id="cd10017">
    <property type="entry name" value="B3_DNA"/>
    <property type="match status" value="2"/>
</dbReference>
<dbReference type="EMBL" id="JAKUCV010006415">
    <property type="protein sequence ID" value="KAJ4827437.1"/>
    <property type="molecule type" value="Genomic_DNA"/>
</dbReference>
<evidence type="ECO:0000256" key="6">
    <source>
        <dbReference type="SAM" id="MobiDB-lite"/>
    </source>
</evidence>
<evidence type="ECO:0000259" key="7">
    <source>
        <dbReference type="PROSITE" id="PS50863"/>
    </source>
</evidence>
<accession>A0A9Q0FBP8</accession>
<feature type="compositionally biased region" description="Basic and acidic residues" evidence="6">
    <location>
        <begin position="398"/>
        <end position="411"/>
    </location>
</feature>
<sequence>MSHRDRTPASRNQDSPAKPPLQHFFKVVYPETIQFKKLIIPPSFSRGVELSDYVTLNVPGDGGAWIVGVTKTNEDILFDKDWPEFVKHYSIEPGNLLVFGYEGQSCFNVRIFNDTACEIQYPCGTGSPFTEEQQHLPDPEEHCEDGNASLDVLQSNPSSGEVGGEPSQMETPPLKRNLTSSQGINKRQKMDNQELDQKGISKSEKVQEAEKEDCFKKHKKEVQPDAPSRCAKGLSPEKGSAIQAAKMFNPRNPSSTLILRSHHVKRFLAYLPCKFARNYLSGLHGHIKFRLLDGREWSIRAIAKPCKGLSISKGFQEFVKDNNLKQGDVCVLEKIMEENGVLLVTIFRSDSVQSVPEMNKCQENNASKAMPNFEDQAGTDRSTRKPEVKVLGLDDGDESKTRSRQQRKDKNNLAAVREDDDMIISGKLSTTFAKASEQSKRATRASKLMKSN</sequence>
<dbReference type="Pfam" id="PF02362">
    <property type="entry name" value="B3"/>
    <property type="match status" value="2"/>
</dbReference>
<name>A0A9Q0FBP8_9ROSI</name>
<feature type="region of interest" description="Disordered" evidence="6">
    <location>
        <begin position="129"/>
        <end position="236"/>
    </location>
</feature>
<evidence type="ECO:0000256" key="1">
    <source>
        <dbReference type="ARBA" id="ARBA00004123"/>
    </source>
</evidence>
<gene>
    <name evidence="8" type="ORF">Tsubulata_011090</name>
</gene>
<feature type="region of interest" description="Disordered" evidence="6">
    <location>
        <begin position="432"/>
        <end position="452"/>
    </location>
</feature>
<comment type="subcellular location">
    <subcellularLocation>
        <location evidence="1">Nucleus</location>
    </subcellularLocation>
</comment>
<dbReference type="InterPro" id="IPR015300">
    <property type="entry name" value="DNA-bd_pseudobarrel_sf"/>
</dbReference>
<reference evidence="8" key="2">
    <citation type="journal article" date="2023" name="Plants (Basel)">
        <title>Annotation of the Turnera subulata (Passifloraceae) Draft Genome Reveals the S-Locus Evolved after the Divergence of Turneroideae from Passifloroideae in a Stepwise Manner.</title>
        <authorList>
            <person name="Henning P.M."/>
            <person name="Roalson E.H."/>
            <person name="Mir W."/>
            <person name="McCubbin A.G."/>
            <person name="Shore J.S."/>
        </authorList>
    </citation>
    <scope>NUCLEOTIDE SEQUENCE</scope>
    <source>
        <strain evidence="8">F60SS</strain>
    </source>
</reference>
<reference evidence="8" key="1">
    <citation type="submission" date="2022-02" db="EMBL/GenBank/DDBJ databases">
        <authorList>
            <person name="Henning P.M."/>
            <person name="McCubbin A.G."/>
            <person name="Shore J.S."/>
        </authorList>
    </citation>
    <scope>NUCLEOTIDE SEQUENCE</scope>
    <source>
        <strain evidence="8">F60SS</strain>
        <tissue evidence="8">Leaves</tissue>
    </source>
</reference>
<keyword evidence="4" id="KW-0804">Transcription</keyword>
<feature type="compositionally biased region" description="Basic and acidic residues" evidence="6">
    <location>
        <begin position="188"/>
        <end position="215"/>
    </location>
</feature>
<keyword evidence="9" id="KW-1185">Reference proteome</keyword>
<dbReference type="GO" id="GO:0005634">
    <property type="term" value="C:nucleus"/>
    <property type="evidence" value="ECO:0007669"/>
    <property type="project" value="UniProtKB-SubCell"/>
</dbReference>
<evidence type="ECO:0000313" key="9">
    <source>
        <dbReference type="Proteomes" id="UP001141552"/>
    </source>
</evidence>
<comment type="caution">
    <text evidence="8">The sequence shown here is derived from an EMBL/GenBank/DDBJ whole genome shotgun (WGS) entry which is preliminary data.</text>
</comment>
<dbReference type="InterPro" id="IPR003340">
    <property type="entry name" value="B3_DNA-bd"/>
</dbReference>
<dbReference type="OrthoDB" id="1431437at2759"/>
<feature type="domain" description="TF-B3" evidence="7">
    <location>
        <begin position="254"/>
        <end position="350"/>
    </location>
</feature>
<evidence type="ECO:0000256" key="4">
    <source>
        <dbReference type="ARBA" id="ARBA00023163"/>
    </source>
</evidence>
<keyword evidence="5" id="KW-0539">Nucleus</keyword>